<dbReference type="PANTHER" id="PTHR42976">
    <property type="entry name" value="BIFUNCTIONAL CHITINASE/LYSOZYME-RELATED"/>
    <property type="match status" value="1"/>
</dbReference>
<dbReference type="Gene3D" id="3.20.20.80">
    <property type="entry name" value="Glycosidases"/>
    <property type="match status" value="1"/>
</dbReference>
<evidence type="ECO:0000256" key="1">
    <source>
        <dbReference type="SAM" id="SignalP"/>
    </source>
</evidence>
<evidence type="ECO:0000313" key="3">
    <source>
        <dbReference type="Proteomes" id="UP000566711"/>
    </source>
</evidence>
<keyword evidence="2" id="KW-0378">Hydrolase</keyword>
<protein>
    <submittedName>
        <fullName evidence="2">Glycosyl hydrolase</fullName>
    </submittedName>
</protein>
<dbReference type="RefSeq" id="WP_182216082.1">
    <property type="nucleotide sequence ID" value="NZ_JACEZS010000005.1"/>
</dbReference>
<dbReference type="SUPFAM" id="SSF51445">
    <property type="entry name" value="(Trans)glycosidases"/>
    <property type="match status" value="1"/>
</dbReference>
<feature type="chain" id="PRO_5031363339" evidence="1">
    <location>
        <begin position="28"/>
        <end position="351"/>
    </location>
</feature>
<sequence>MTQHAKRAAALITATAALAAGAPWAQAAPPFVYSPYKHLAMWNDPASNVITAAPDGVRTPYIDGANSPFGRQALTWAFASGECGDELWGTQRGQDVADANVAAFDRAGIRYLISTGGQGAVFTCASAEGMERFIARYDTPHLAGIDFDIEAGQSVQQIAALLGAAASVQAHRPALRFSLTVPTHAASDGSLRSLNETGVAVLAAARRSGLRDYALNLMVMDYGPASPSACVVRARRCQMGLSAIQAARNVHRRYGVPYDRIELTAMVGVNDVRENVFTVADARLVAQAARRMKLAGLHFWSLDRDTPCPTPIIDAQATCSSMPGTPGGAYARAFATAVAPGGAATASSGQP</sequence>
<accession>A0A7W2EG37</accession>
<dbReference type="InterPro" id="IPR017853">
    <property type="entry name" value="GH"/>
</dbReference>
<gene>
    <name evidence="2" type="ORF">H3H36_08100</name>
</gene>
<comment type="caution">
    <text evidence="2">The sequence shown here is derived from an EMBL/GenBank/DDBJ whole genome shotgun (WGS) entry which is preliminary data.</text>
</comment>
<dbReference type="AlphaFoldDB" id="A0A7W2EG37"/>
<feature type="signal peptide" evidence="1">
    <location>
        <begin position="1"/>
        <end position="27"/>
    </location>
</feature>
<organism evidence="2 3">
    <name type="scientific">Rugamonas fusca</name>
    <dbReference type="NCBI Taxonomy" id="2758568"/>
    <lineage>
        <taxon>Bacteria</taxon>
        <taxon>Pseudomonadati</taxon>
        <taxon>Pseudomonadota</taxon>
        <taxon>Betaproteobacteria</taxon>
        <taxon>Burkholderiales</taxon>
        <taxon>Oxalobacteraceae</taxon>
        <taxon>Telluria group</taxon>
        <taxon>Rugamonas</taxon>
    </lineage>
</organism>
<dbReference type="GO" id="GO:0016787">
    <property type="term" value="F:hydrolase activity"/>
    <property type="evidence" value="ECO:0007669"/>
    <property type="project" value="UniProtKB-KW"/>
</dbReference>
<keyword evidence="3" id="KW-1185">Reference proteome</keyword>
<dbReference type="PANTHER" id="PTHR42976:SF1">
    <property type="entry name" value="GH18 DOMAIN-CONTAINING PROTEIN-RELATED"/>
    <property type="match status" value="1"/>
</dbReference>
<name>A0A7W2EG37_9BURK</name>
<dbReference type="InterPro" id="IPR052750">
    <property type="entry name" value="GH18_Chitinase"/>
</dbReference>
<evidence type="ECO:0000313" key="2">
    <source>
        <dbReference type="EMBL" id="MBA5605319.1"/>
    </source>
</evidence>
<dbReference type="EMBL" id="JACEZS010000005">
    <property type="protein sequence ID" value="MBA5605319.1"/>
    <property type="molecule type" value="Genomic_DNA"/>
</dbReference>
<proteinExistence type="predicted"/>
<keyword evidence="1" id="KW-0732">Signal</keyword>
<reference evidence="2 3" key="1">
    <citation type="submission" date="2020-07" db="EMBL/GenBank/DDBJ databases">
        <title>Novel species isolated from subtropical streams in China.</title>
        <authorList>
            <person name="Lu H."/>
        </authorList>
    </citation>
    <scope>NUCLEOTIDE SEQUENCE [LARGE SCALE GENOMIC DNA]</scope>
    <source>
        <strain evidence="2 3">FT3S</strain>
    </source>
</reference>
<dbReference type="Proteomes" id="UP000566711">
    <property type="component" value="Unassembled WGS sequence"/>
</dbReference>